<gene>
    <name evidence="1" type="ORF">Patl1_07887</name>
</gene>
<comment type="caution">
    <text evidence="1">The sequence shown here is derived from an EMBL/GenBank/DDBJ whole genome shotgun (WGS) entry which is preliminary data.</text>
</comment>
<name>A0ACC1AIF7_9ROSI</name>
<accession>A0ACC1AIF7</accession>
<dbReference type="EMBL" id="CM047906">
    <property type="protein sequence ID" value="KAJ0086431.1"/>
    <property type="molecule type" value="Genomic_DNA"/>
</dbReference>
<evidence type="ECO:0000313" key="1">
    <source>
        <dbReference type="EMBL" id="KAJ0086431.1"/>
    </source>
</evidence>
<sequence length="227" mass="25384">MITALTPPNKVCSEMENSVCQELNESGERDHDYYCLQDDDDDDESQYIYVMNAILSGTARLNVLLPTATILAFTILAPLLTNDGKCTSFSCWSTGYFITFLAASCIFFTITDSFRTATGRLYYGVATFRGIWTFNGGRKKPLVPSDYRLRWADLFHASLSLVAFLTFAGSHSDVVACYYPALPRKITNSVPLIVGFVISVLFVVFPSKRRGIGYPLLLQRKALYGRQ</sequence>
<dbReference type="Proteomes" id="UP001164250">
    <property type="component" value="Chromosome 10"/>
</dbReference>
<organism evidence="1 2">
    <name type="scientific">Pistacia atlantica</name>
    <dbReference type="NCBI Taxonomy" id="434234"/>
    <lineage>
        <taxon>Eukaryota</taxon>
        <taxon>Viridiplantae</taxon>
        <taxon>Streptophyta</taxon>
        <taxon>Embryophyta</taxon>
        <taxon>Tracheophyta</taxon>
        <taxon>Spermatophyta</taxon>
        <taxon>Magnoliopsida</taxon>
        <taxon>eudicotyledons</taxon>
        <taxon>Gunneridae</taxon>
        <taxon>Pentapetalae</taxon>
        <taxon>rosids</taxon>
        <taxon>malvids</taxon>
        <taxon>Sapindales</taxon>
        <taxon>Anacardiaceae</taxon>
        <taxon>Pistacia</taxon>
    </lineage>
</organism>
<proteinExistence type="predicted"/>
<protein>
    <submittedName>
        <fullName evidence="1">Uncharacterized protein</fullName>
    </submittedName>
</protein>
<evidence type="ECO:0000313" key="2">
    <source>
        <dbReference type="Proteomes" id="UP001164250"/>
    </source>
</evidence>
<reference evidence="2" key="1">
    <citation type="journal article" date="2023" name="G3 (Bethesda)">
        <title>Genome assembly and association tests identify interacting loci associated with vigor, precocity, and sex in interspecific pistachio rootstocks.</title>
        <authorList>
            <person name="Palmer W."/>
            <person name="Jacygrad E."/>
            <person name="Sagayaradj S."/>
            <person name="Cavanaugh K."/>
            <person name="Han R."/>
            <person name="Bertier L."/>
            <person name="Beede B."/>
            <person name="Kafkas S."/>
            <person name="Golino D."/>
            <person name="Preece J."/>
            <person name="Michelmore R."/>
        </authorList>
    </citation>
    <scope>NUCLEOTIDE SEQUENCE [LARGE SCALE GENOMIC DNA]</scope>
</reference>
<keyword evidence="2" id="KW-1185">Reference proteome</keyword>